<feature type="compositionally biased region" description="Pro residues" evidence="2">
    <location>
        <begin position="722"/>
        <end position="741"/>
    </location>
</feature>
<dbReference type="STRING" id="126957.T1J5D2"/>
<feature type="compositionally biased region" description="Pro residues" evidence="2">
    <location>
        <begin position="350"/>
        <end position="363"/>
    </location>
</feature>
<dbReference type="SMART" id="SM01272">
    <property type="entry name" value="LsmAD"/>
    <property type="match status" value="1"/>
</dbReference>
<dbReference type="Proteomes" id="UP000014500">
    <property type="component" value="Unassembled WGS sequence"/>
</dbReference>
<feature type="compositionally biased region" description="Low complexity" evidence="2">
    <location>
        <begin position="297"/>
        <end position="313"/>
    </location>
</feature>
<dbReference type="OMA" id="DWQMAKG"/>
<proteinExistence type="inferred from homology"/>
<feature type="compositionally biased region" description="Gly residues" evidence="2">
    <location>
        <begin position="827"/>
        <end position="837"/>
    </location>
</feature>
<feature type="compositionally biased region" description="Low complexity" evidence="2">
    <location>
        <begin position="817"/>
        <end position="826"/>
    </location>
</feature>
<protein>
    <recommendedName>
        <fullName evidence="3">LsmAD domain-containing protein</fullName>
    </recommendedName>
</protein>
<dbReference type="InterPro" id="IPR009818">
    <property type="entry name" value="PAM2_motif"/>
</dbReference>
<name>T1J5D2_STRMM</name>
<dbReference type="AlphaFoldDB" id="T1J5D2"/>
<dbReference type="Pfam" id="PF07145">
    <property type="entry name" value="PAM2"/>
    <property type="match status" value="1"/>
</dbReference>
<feature type="compositionally biased region" description="Polar residues" evidence="2">
    <location>
        <begin position="277"/>
        <end position="288"/>
    </location>
</feature>
<feature type="region of interest" description="Disordered" evidence="2">
    <location>
        <begin position="498"/>
        <end position="526"/>
    </location>
</feature>
<feature type="compositionally biased region" description="Low complexity" evidence="2">
    <location>
        <begin position="675"/>
        <end position="689"/>
    </location>
</feature>
<organism evidence="4 5">
    <name type="scientific">Strigamia maritima</name>
    <name type="common">European centipede</name>
    <name type="synonym">Geophilus maritimus</name>
    <dbReference type="NCBI Taxonomy" id="126957"/>
    <lineage>
        <taxon>Eukaryota</taxon>
        <taxon>Metazoa</taxon>
        <taxon>Ecdysozoa</taxon>
        <taxon>Arthropoda</taxon>
        <taxon>Myriapoda</taxon>
        <taxon>Chilopoda</taxon>
        <taxon>Pleurostigmophora</taxon>
        <taxon>Geophilomorpha</taxon>
        <taxon>Linotaeniidae</taxon>
        <taxon>Strigamia</taxon>
    </lineage>
</organism>
<dbReference type="GO" id="GO:0010494">
    <property type="term" value="C:cytoplasmic stress granule"/>
    <property type="evidence" value="ECO:0007669"/>
    <property type="project" value="TreeGrafter"/>
</dbReference>
<dbReference type="InterPro" id="IPR045117">
    <property type="entry name" value="ATXN2-like"/>
</dbReference>
<feature type="domain" description="LsmAD" evidence="3">
    <location>
        <begin position="181"/>
        <end position="247"/>
    </location>
</feature>
<dbReference type="EnsemblMetazoa" id="SMAR008831-RA">
    <property type="protein sequence ID" value="SMAR008831-PA"/>
    <property type="gene ID" value="SMAR008831"/>
</dbReference>
<feature type="region of interest" description="Disordered" evidence="2">
    <location>
        <begin position="668"/>
        <end position="858"/>
    </location>
</feature>
<feature type="region of interest" description="Disordered" evidence="2">
    <location>
        <begin position="247"/>
        <end position="382"/>
    </location>
</feature>
<feature type="compositionally biased region" description="Low complexity" evidence="2">
    <location>
        <begin position="759"/>
        <end position="768"/>
    </location>
</feature>
<comment type="similarity">
    <text evidence="1">Belongs to the ataxin-2 family.</text>
</comment>
<dbReference type="GO" id="GO:0034063">
    <property type="term" value="P:stress granule assembly"/>
    <property type="evidence" value="ECO:0007669"/>
    <property type="project" value="TreeGrafter"/>
</dbReference>
<dbReference type="HOGENOM" id="CLU_325787_0_0_1"/>
<dbReference type="Pfam" id="PF06741">
    <property type="entry name" value="LsmAD"/>
    <property type="match status" value="1"/>
</dbReference>
<dbReference type="Pfam" id="PF14438">
    <property type="entry name" value="SM-ATX"/>
    <property type="match status" value="1"/>
</dbReference>
<evidence type="ECO:0000259" key="3">
    <source>
        <dbReference type="SMART" id="SM01272"/>
    </source>
</evidence>
<dbReference type="PANTHER" id="PTHR12854">
    <property type="entry name" value="ATAXIN 2-RELATED"/>
    <property type="match status" value="1"/>
</dbReference>
<accession>T1J5D2</accession>
<evidence type="ECO:0000256" key="2">
    <source>
        <dbReference type="SAM" id="MobiDB-lite"/>
    </source>
</evidence>
<dbReference type="InterPro" id="IPR009604">
    <property type="entry name" value="LsmAD_domain"/>
</dbReference>
<dbReference type="PhylomeDB" id="T1J5D2"/>
<dbReference type="GO" id="GO:0003729">
    <property type="term" value="F:mRNA binding"/>
    <property type="evidence" value="ECO:0007669"/>
    <property type="project" value="TreeGrafter"/>
</dbReference>
<evidence type="ECO:0000313" key="4">
    <source>
        <dbReference type="EnsemblMetazoa" id="SMAR008831-PA"/>
    </source>
</evidence>
<reference evidence="5" key="1">
    <citation type="submission" date="2011-05" db="EMBL/GenBank/DDBJ databases">
        <authorList>
            <person name="Richards S.R."/>
            <person name="Qu J."/>
            <person name="Jiang H."/>
            <person name="Jhangiani S.N."/>
            <person name="Agravi P."/>
            <person name="Goodspeed R."/>
            <person name="Gross S."/>
            <person name="Mandapat C."/>
            <person name="Jackson L."/>
            <person name="Mathew T."/>
            <person name="Pu L."/>
            <person name="Thornton R."/>
            <person name="Saada N."/>
            <person name="Wilczek-Boney K.B."/>
            <person name="Lee S."/>
            <person name="Kovar C."/>
            <person name="Wu Y."/>
            <person name="Scherer S.E."/>
            <person name="Worley K.C."/>
            <person name="Muzny D.M."/>
            <person name="Gibbs R."/>
        </authorList>
    </citation>
    <scope>NUCLEOTIDE SEQUENCE</scope>
    <source>
        <strain evidence="5">Brora</strain>
    </source>
</reference>
<reference evidence="4" key="2">
    <citation type="submission" date="2015-02" db="UniProtKB">
        <authorList>
            <consortium name="EnsemblMetazoa"/>
        </authorList>
    </citation>
    <scope>IDENTIFICATION</scope>
</reference>
<evidence type="ECO:0000256" key="1">
    <source>
        <dbReference type="ARBA" id="ARBA00007503"/>
    </source>
</evidence>
<dbReference type="InterPro" id="IPR025852">
    <property type="entry name" value="SM_dom_ATX"/>
</dbReference>
<dbReference type="PANTHER" id="PTHR12854:SF7">
    <property type="entry name" value="ATAXIN-2 HOMOLOG"/>
    <property type="match status" value="1"/>
</dbReference>
<dbReference type="eggNOG" id="KOG2375">
    <property type="taxonomic scope" value="Eukaryota"/>
</dbReference>
<feature type="compositionally biased region" description="Low complexity" evidence="2">
    <location>
        <begin position="702"/>
        <end position="712"/>
    </location>
</feature>
<dbReference type="EMBL" id="JH431859">
    <property type="status" value="NOT_ANNOTATED_CDS"/>
    <property type="molecule type" value="Genomic_DNA"/>
</dbReference>
<sequence>MNSNTKRKKTNANRPIRAKITVDKNVVCKFQIDGVYANARFMHAASSIVGCTVDIKTKTGDTYQGVFQAFSHLCEIVLGVAHKLDELQNKIPTKDGVVDALIIPLKDVVNLSATNIDLDYATKDNFSTDTAISKYNGQILERELEPWDENAGEVEDVSTLDVDNENGWDVNDMFRTNEQQYGVQSTYDNTLSGYTTPLERKNTDEYKKAEAKATKIASEIESSPNYLARIAVENGDEEEKFSAVVRPDNMGNTTTFHRYVPPAKRKSAQSGKLPRISPTQQNSSNNTPPGMKPHSLPQGHGPPHNPHGPAHGPRMQQQHGQPPGAHTPQTHYGPPQQPSSMGGVPTIPHHQPPPQSHQAPPIPQQQLPSITKMPPPTPNTEMMDVKMNGEKEEKKAILNVETNDQVKKVSSVTEPLHQPHLSSKLDRKNLNSKPEREEEIAEMKQFSSFMINKLQESDNDCSKADVIDTKEKNESEADKVANVLKKSTLNPNAKEFVLNPNAKAFTPRSPSTQTPTPPRPHTPSTNVMAQQMSIMPTQPVFAVQQPYMMQAPVSVSLNSPFNQAATMQQAPRMRKAMAPNMHQQRHEFSQVAAATGQPLLAPASIPGHPHHITVQYPPHQGLMTNHGQAPLPYPHLYSLVHRMVGPQPISMVSTSHGASYGDSQHQIFVSPHQTGPLNPNMGGPNPHHPANQMQTGPPHSNPQTPQGPQMPGQGQGGGVHPNPSPVHQPPPTHGGPPPTQTPPSTVGGSQQTMVYQQAPHPSQLGQPPSLQPSPHTPNSPQTMHPGAAGQGGPLSHNPHMQHHNAHASGSSHGGPHMGQAAHQHPGAGAGGPGGYAGPQGQPGLVLIQPGHGHPPGGPTFQGQMHAAGPTVLMPHSSMMPATSGAATMSTHPQLYIPHHVVQECHNYVKICRNCALISGNAIEFEIKHRNYNLLLKLSCSRTLMLSEQNSKTIG</sequence>
<keyword evidence="5" id="KW-1185">Reference proteome</keyword>
<evidence type="ECO:0000313" key="5">
    <source>
        <dbReference type="Proteomes" id="UP000014500"/>
    </source>
</evidence>